<dbReference type="PROSITE" id="PS51464">
    <property type="entry name" value="SIS"/>
    <property type="match status" value="1"/>
</dbReference>
<dbReference type="PANTHER" id="PTHR30514">
    <property type="entry name" value="GLUCOKINASE"/>
    <property type="match status" value="1"/>
</dbReference>
<dbReference type="PANTHER" id="PTHR30514:SF1">
    <property type="entry name" value="HTH-TYPE TRANSCRIPTIONAL REGULATOR HEXR-RELATED"/>
    <property type="match status" value="1"/>
</dbReference>
<dbReference type="Gene3D" id="1.10.10.10">
    <property type="entry name" value="Winged helix-like DNA-binding domain superfamily/Winged helix DNA-binding domain"/>
    <property type="match status" value="1"/>
</dbReference>
<dbReference type="SUPFAM" id="SSF46689">
    <property type="entry name" value="Homeodomain-like"/>
    <property type="match status" value="1"/>
</dbReference>
<evidence type="ECO:0000259" key="6">
    <source>
        <dbReference type="PROSITE" id="PS51464"/>
    </source>
</evidence>
<gene>
    <name evidence="7" type="ORF">FC34_GL001448</name>
</gene>
<feature type="coiled-coil region" evidence="4">
    <location>
        <begin position="1"/>
        <end position="28"/>
    </location>
</feature>
<dbReference type="CDD" id="cd05013">
    <property type="entry name" value="SIS_RpiR"/>
    <property type="match status" value="1"/>
</dbReference>
<dbReference type="Gene3D" id="3.40.50.10490">
    <property type="entry name" value="Glucose-6-phosphate isomerase like protein, domain 1"/>
    <property type="match status" value="1"/>
</dbReference>
<dbReference type="Proteomes" id="UP000051672">
    <property type="component" value="Unassembled WGS sequence"/>
</dbReference>
<comment type="caution">
    <text evidence="7">The sequence shown here is derived from an EMBL/GenBank/DDBJ whole genome shotgun (WGS) entry which is preliminary data.</text>
</comment>
<dbReference type="InterPro" id="IPR046348">
    <property type="entry name" value="SIS_dom_sf"/>
</dbReference>
<evidence type="ECO:0000256" key="3">
    <source>
        <dbReference type="ARBA" id="ARBA00023163"/>
    </source>
</evidence>
<name>A0A0R2B8C6_9LACO</name>
<dbReference type="OrthoDB" id="3684496at2"/>
<keyword evidence="4" id="KW-0175">Coiled coil</keyword>
<dbReference type="InterPro" id="IPR036388">
    <property type="entry name" value="WH-like_DNA-bd_sf"/>
</dbReference>
<evidence type="ECO:0000313" key="8">
    <source>
        <dbReference type="Proteomes" id="UP000051672"/>
    </source>
</evidence>
<dbReference type="RefSeq" id="WP_057894732.1">
    <property type="nucleotide sequence ID" value="NZ_AYZQ01000003.1"/>
</dbReference>
<dbReference type="GO" id="GO:0003677">
    <property type="term" value="F:DNA binding"/>
    <property type="evidence" value="ECO:0007669"/>
    <property type="project" value="UniProtKB-KW"/>
</dbReference>
<dbReference type="AlphaFoldDB" id="A0A0R2B8C6"/>
<proteinExistence type="predicted"/>
<dbReference type="PROSITE" id="PS51071">
    <property type="entry name" value="HTH_RPIR"/>
    <property type="match status" value="1"/>
</dbReference>
<dbReference type="Pfam" id="PF01380">
    <property type="entry name" value="SIS"/>
    <property type="match status" value="1"/>
</dbReference>
<dbReference type="GO" id="GO:1901135">
    <property type="term" value="P:carbohydrate derivative metabolic process"/>
    <property type="evidence" value="ECO:0007669"/>
    <property type="project" value="InterPro"/>
</dbReference>
<evidence type="ECO:0000259" key="5">
    <source>
        <dbReference type="PROSITE" id="PS51071"/>
    </source>
</evidence>
<dbReference type="GO" id="GO:0003700">
    <property type="term" value="F:DNA-binding transcription factor activity"/>
    <property type="evidence" value="ECO:0007669"/>
    <property type="project" value="InterPro"/>
</dbReference>
<protein>
    <submittedName>
        <fullName evidence="7">RpiR family gluconate operon transcriptional regulator</fullName>
    </submittedName>
</protein>
<dbReference type="EMBL" id="AYZQ01000003">
    <property type="protein sequence ID" value="KRM71788.1"/>
    <property type="molecule type" value="Genomic_DNA"/>
</dbReference>
<dbReference type="InterPro" id="IPR001347">
    <property type="entry name" value="SIS_dom"/>
</dbReference>
<sequence>MQDFRLRLQAYQANLSDKEQQLAQYLLDHQDAASHVTISDLSQATGISTATISRFAKNLDFPNFQALKIALVQSNAPSDSLFVEISPDDSATTMAHKIFNSNIDALKATEANLSDDNLNAASNLIVKALQIGIYGLGASNIVALDGYHKFLRTPVTVNYASDYHMQLMSMTRLTKRDAAIIVSHSGENHDALALGKIAHRHHVPLIVITSSANSHLAKLADIVLVSIAEEFQYRTEALHALIAQISLMDTLFMLTAIKTNSQTAAVFEDIHKEIQKTRA</sequence>
<dbReference type="InterPro" id="IPR035472">
    <property type="entry name" value="RpiR-like_SIS"/>
</dbReference>
<feature type="domain" description="SIS" evidence="6">
    <location>
        <begin position="121"/>
        <end position="261"/>
    </location>
</feature>
<organism evidence="7 8">
    <name type="scientific">Lacticaseibacillus brantae DSM 23927</name>
    <dbReference type="NCBI Taxonomy" id="1423727"/>
    <lineage>
        <taxon>Bacteria</taxon>
        <taxon>Bacillati</taxon>
        <taxon>Bacillota</taxon>
        <taxon>Bacilli</taxon>
        <taxon>Lactobacillales</taxon>
        <taxon>Lactobacillaceae</taxon>
        <taxon>Lacticaseibacillus</taxon>
    </lineage>
</organism>
<reference evidence="7 8" key="1">
    <citation type="journal article" date="2015" name="Genome Announc.">
        <title>Expanding the biotechnology potential of lactobacilli through comparative genomics of 213 strains and associated genera.</title>
        <authorList>
            <person name="Sun Z."/>
            <person name="Harris H.M."/>
            <person name="McCann A."/>
            <person name="Guo C."/>
            <person name="Argimon S."/>
            <person name="Zhang W."/>
            <person name="Yang X."/>
            <person name="Jeffery I.B."/>
            <person name="Cooney J.C."/>
            <person name="Kagawa T.F."/>
            <person name="Liu W."/>
            <person name="Song Y."/>
            <person name="Salvetti E."/>
            <person name="Wrobel A."/>
            <person name="Rasinkangas P."/>
            <person name="Parkhill J."/>
            <person name="Rea M.C."/>
            <person name="O'Sullivan O."/>
            <person name="Ritari J."/>
            <person name="Douillard F.P."/>
            <person name="Paul Ross R."/>
            <person name="Yang R."/>
            <person name="Briner A.E."/>
            <person name="Felis G.E."/>
            <person name="de Vos W.M."/>
            <person name="Barrangou R."/>
            <person name="Klaenhammer T.R."/>
            <person name="Caufield P.W."/>
            <person name="Cui Y."/>
            <person name="Zhang H."/>
            <person name="O'Toole P.W."/>
        </authorList>
    </citation>
    <scope>NUCLEOTIDE SEQUENCE [LARGE SCALE GENOMIC DNA]</scope>
    <source>
        <strain evidence="7 8">DSM 23927</strain>
    </source>
</reference>
<evidence type="ECO:0000313" key="7">
    <source>
        <dbReference type="EMBL" id="KRM71788.1"/>
    </source>
</evidence>
<evidence type="ECO:0000256" key="1">
    <source>
        <dbReference type="ARBA" id="ARBA00023015"/>
    </source>
</evidence>
<dbReference type="SUPFAM" id="SSF53697">
    <property type="entry name" value="SIS domain"/>
    <property type="match status" value="1"/>
</dbReference>
<feature type="domain" description="HTH rpiR-type" evidence="5">
    <location>
        <begin position="2"/>
        <end position="78"/>
    </location>
</feature>
<keyword evidence="3" id="KW-0804">Transcription</keyword>
<evidence type="ECO:0000256" key="2">
    <source>
        <dbReference type="ARBA" id="ARBA00023125"/>
    </source>
</evidence>
<dbReference type="PATRIC" id="fig|1423727.3.peg.1467"/>
<accession>A0A0R2B8C6</accession>
<dbReference type="InterPro" id="IPR047640">
    <property type="entry name" value="RpiR-like"/>
</dbReference>
<dbReference type="InterPro" id="IPR000281">
    <property type="entry name" value="HTH_RpiR"/>
</dbReference>
<keyword evidence="1" id="KW-0805">Transcription regulation</keyword>
<dbReference type="GO" id="GO:0097367">
    <property type="term" value="F:carbohydrate derivative binding"/>
    <property type="evidence" value="ECO:0007669"/>
    <property type="project" value="InterPro"/>
</dbReference>
<dbReference type="Pfam" id="PF01418">
    <property type="entry name" value="HTH_6"/>
    <property type="match status" value="1"/>
</dbReference>
<keyword evidence="2" id="KW-0238">DNA-binding</keyword>
<dbReference type="InterPro" id="IPR009057">
    <property type="entry name" value="Homeodomain-like_sf"/>
</dbReference>
<evidence type="ECO:0000256" key="4">
    <source>
        <dbReference type="SAM" id="Coils"/>
    </source>
</evidence>
<dbReference type="STRING" id="1423727.FC34_GL001448"/>
<keyword evidence="8" id="KW-1185">Reference proteome</keyword>